<reference evidence="1" key="1">
    <citation type="submission" date="2013-11" db="EMBL/GenBank/DDBJ databases">
        <title>The Genome Sequence of Phytophthora parasitica IAC_01/95.</title>
        <authorList>
            <consortium name="The Broad Institute Genomics Platform"/>
            <person name="Russ C."/>
            <person name="Tyler B."/>
            <person name="Panabieres F."/>
            <person name="Shan W."/>
            <person name="Tripathy S."/>
            <person name="Grunwald N."/>
            <person name="Machado M."/>
            <person name="Johnson C.S."/>
            <person name="Arredondo F."/>
            <person name="Hong C."/>
            <person name="Coffey M."/>
            <person name="Young S.K."/>
            <person name="Zeng Q."/>
            <person name="Gargeya S."/>
            <person name="Fitzgerald M."/>
            <person name="Abouelleil A."/>
            <person name="Alvarado L."/>
            <person name="Chapman S.B."/>
            <person name="Gainer-Dewar J."/>
            <person name="Goldberg J."/>
            <person name="Griggs A."/>
            <person name="Gujja S."/>
            <person name="Hansen M."/>
            <person name="Howarth C."/>
            <person name="Imamovic A."/>
            <person name="Ireland A."/>
            <person name="Larimer J."/>
            <person name="McCowan C."/>
            <person name="Murphy C."/>
            <person name="Pearson M."/>
            <person name="Poon T.W."/>
            <person name="Priest M."/>
            <person name="Roberts A."/>
            <person name="Saif S."/>
            <person name="Shea T."/>
            <person name="Sykes S."/>
            <person name="Wortman J."/>
            <person name="Nusbaum C."/>
            <person name="Birren B."/>
        </authorList>
    </citation>
    <scope>NUCLEOTIDE SEQUENCE [LARGE SCALE GENOMIC DNA]</scope>
    <source>
        <strain evidence="1">IAC_01/95</strain>
    </source>
</reference>
<name>W2N2K5_PHYNI</name>
<proteinExistence type="predicted"/>
<dbReference type="EMBL" id="KI693863">
    <property type="protein sequence ID" value="ETM42123.1"/>
    <property type="molecule type" value="Genomic_DNA"/>
</dbReference>
<gene>
    <name evidence="1" type="ORF">L914_12176</name>
</gene>
<dbReference type="AlphaFoldDB" id="W2N2K5"/>
<accession>W2N2K5</accession>
<dbReference type="Proteomes" id="UP000054532">
    <property type="component" value="Unassembled WGS sequence"/>
</dbReference>
<sequence>MYKEFKVDFTRAQALKILQGKPVRLSADQIGKGHSHNFHPENYKKLMKVRQAHKGLTLSMTHGEVFSTHQSGLSGSGFWGDLWNGVKKGAKYLKD</sequence>
<dbReference type="VEuPathDB" id="FungiDB:PPTG_21335"/>
<evidence type="ECO:0000313" key="1">
    <source>
        <dbReference type="EMBL" id="ETM42123.1"/>
    </source>
</evidence>
<protein>
    <submittedName>
        <fullName evidence="1">Uncharacterized protein</fullName>
    </submittedName>
</protein>
<organism evidence="1">
    <name type="scientific">Phytophthora nicotianae</name>
    <name type="common">Potato buckeye rot agent</name>
    <name type="synonym">Phytophthora parasitica</name>
    <dbReference type="NCBI Taxonomy" id="4792"/>
    <lineage>
        <taxon>Eukaryota</taxon>
        <taxon>Sar</taxon>
        <taxon>Stramenopiles</taxon>
        <taxon>Oomycota</taxon>
        <taxon>Peronosporomycetes</taxon>
        <taxon>Peronosporales</taxon>
        <taxon>Peronosporaceae</taxon>
        <taxon>Phytophthora</taxon>
    </lineage>
</organism>